<name>A0A8X6W7H3_TRICX</name>
<gene>
    <name evidence="1" type="primary">AVEN_124577_1</name>
    <name evidence="1" type="ORF">TNCV_1813161</name>
</gene>
<reference evidence="1" key="1">
    <citation type="submission" date="2020-08" db="EMBL/GenBank/DDBJ databases">
        <title>Multicomponent nature underlies the extraordinary mechanical properties of spider dragline silk.</title>
        <authorList>
            <person name="Kono N."/>
            <person name="Nakamura H."/>
            <person name="Mori M."/>
            <person name="Yoshida Y."/>
            <person name="Ohtoshi R."/>
            <person name="Malay A.D."/>
            <person name="Moran D.A.P."/>
            <person name="Tomita M."/>
            <person name="Numata K."/>
            <person name="Arakawa K."/>
        </authorList>
    </citation>
    <scope>NUCLEOTIDE SEQUENCE</scope>
</reference>
<keyword evidence="2" id="KW-1185">Reference proteome</keyword>
<accession>A0A8X6W7H3</accession>
<comment type="caution">
    <text evidence="1">The sequence shown here is derived from an EMBL/GenBank/DDBJ whole genome shotgun (WGS) entry which is preliminary data.</text>
</comment>
<protein>
    <submittedName>
        <fullName evidence="1">Integrase catalytic domain-containing protein</fullName>
    </submittedName>
</protein>
<dbReference type="Pfam" id="PF05380">
    <property type="entry name" value="Peptidase_A17"/>
    <property type="match status" value="1"/>
</dbReference>
<dbReference type="InterPro" id="IPR043502">
    <property type="entry name" value="DNA/RNA_pol_sf"/>
</dbReference>
<dbReference type="EMBL" id="BMAU01021389">
    <property type="protein sequence ID" value="GFY29738.1"/>
    <property type="molecule type" value="Genomic_DNA"/>
</dbReference>
<dbReference type="InterPro" id="IPR008042">
    <property type="entry name" value="Retrotrans_Pao"/>
</dbReference>
<dbReference type="GO" id="GO:0071897">
    <property type="term" value="P:DNA biosynthetic process"/>
    <property type="evidence" value="ECO:0007669"/>
    <property type="project" value="UniProtKB-ARBA"/>
</dbReference>
<organism evidence="1 2">
    <name type="scientific">Trichonephila clavipes</name>
    <name type="common">Golden silk orbweaver</name>
    <name type="synonym">Nephila clavipes</name>
    <dbReference type="NCBI Taxonomy" id="2585209"/>
    <lineage>
        <taxon>Eukaryota</taxon>
        <taxon>Metazoa</taxon>
        <taxon>Ecdysozoa</taxon>
        <taxon>Arthropoda</taxon>
        <taxon>Chelicerata</taxon>
        <taxon>Arachnida</taxon>
        <taxon>Araneae</taxon>
        <taxon>Araneomorphae</taxon>
        <taxon>Entelegynae</taxon>
        <taxon>Araneoidea</taxon>
        <taxon>Nephilidae</taxon>
        <taxon>Trichonephila</taxon>
    </lineage>
</organism>
<dbReference type="AlphaFoldDB" id="A0A8X6W7H3"/>
<evidence type="ECO:0000313" key="1">
    <source>
        <dbReference type="EMBL" id="GFY29738.1"/>
    </source>
</evidence>
<evidence type="ECO:0000313" key="2">
    <source>
        <dbReference type="Proteomes" id="UP000887159"/>
    </source>
</evidence>
<sequence>MIDVDVSQRPLQRILWKGDVNEPVKVYQLNTVTYGTASAPFLAMRTLKQISIDEGENFPLAASVLCDDFYMDDVLSGANSLEVAKTLQHQLIDILQTAQMSLHKWCGNTSELIPTTEKEYDFASPEEIKTLGIAWKSKTDCFNFKVEVERNAHPTKRSVLSIIARLFDPLGLLGPVITKAKIFMQQLWTLQIDWSERLPEKEASEWKEFVRSLVALNGINIERCIVIPNAEVIELHGFCDASERAYGAAIYARSINPDGEIKVKLVASKSRVSPVKQVTMPRLELCSAVLLAKLMHKVKRALRMDITSVFLDRFHNSAIVDENESRNLKTFVANRVVIIQELTELNKWHHVPSEQNPADIISRGLDPEKIQRSELWWFGPAFLEVSSVNFPRYVDEIHNCEHYQRVKG</sequence>
<dbReference type="PANTHER" id="PTHR47331">
    <property type="entry name" value="PHD-TYPE DOMAIN-CONTAINING PROTEIN"/>
    <property type="match status" value="1"/>
</dbReference>
<proteinExistence type="predicted"/>
<dbReference type="SUPFAM" id="SSF56672">
    <property type="entry name" value="DNA/RNA polymerases"/>
    <property type="match status" value="1"/>
</dbReference>
<dbReference type="Proteomes" id="UP000887159">
    <property type="component" value="Unassembled WGS sequence"/>
</dbReference>